<dbReference type="AlphaFoldDB" id="A0A6M3KSV1"/>
<dbReference type="InterPro" id="IPR007499">
    <property type="entry name" value="ERF_bacteria_virus"/>
</dbReference>
<accession>A0A6M3KSV1</accession>
<dbReference type="Pfam" id="PF04404">
    <property type="entry name" value="ERF"/>
    <property type="match status" value="1"/>
</dbReference>
<organism evidence="2">
    <name type="scientific">viral metagenome</name>
    <dbReference type="NCBI Taxonomy" id="1070528"/>
    <lineage>
        <taxon>unclassified sequences</taxon>
        <taxon>metagenomes</taxon>
        <taxon>organismal metagenomes</taxon>
    </lineage>
</organism>
<sequence>MIKSETIGELAKALCIVQGKLTGAKKDSINPFYKSKYSDLASVWDACRGLLSENGLSVVQTSSPSGENTTIIDTTMIHNSGEWISGSMQVPLVKNDPQGVGSAMTYARRYGLSAIVGVCPEDDDAESATKREPDKQVSTSSAPEATTDKSHWCKEHNTTFFMKGKMKSYAHPIEGSEDADGKKIWCHEHTPEGWQPETIPGAPKSTPEPPKPKTDSPVLKPMETLQDYCTKLGWGKVAWQEYLWINFKATKLGDLTDEQVIKAAADLKAMVMVNEAGGEAEVESPSGVGE</sequence>
<protein>
    <submittedName>
        <fullName evidence="2">Putative Erf family protein</fullName>
    </submittedName>
</protein>
<proteinExistence type="predicted"/>
<feature type="region of interest" description="Disordered" evidence="1">
    <location>
        <begin position="191"/>
        <end position="219"/>
    </location>
</feature>
<evidence type="ECO:0000256" key="1">
    <source>
        <dbReference type="SAM" id="MobiDB-lite"/>
    </source>
</evidence>
<name>A0A6M3KSV1_9ZZZZ</name>
<evidence type="ECO:0000313" key="2">
    <source>
        <dbReference type="EMBL" id="QJA85109.1"/>
    </source>
</evidence>
<dbReference type="EMBL" id="MT142555">
    <property type="protein sequence ID" value="QJA85109.1"/>
    <property type="molecule type" value="Genomic_DNA"/>
</dbReference>
<gene>
    <name evidence="2" type="ORF">MM415B02273_0008</name>
</gene>
<feature type="region of interest" description="Disordered" evidence="1">
    <location>
        <begin position="123"/>
        <end position="150"/>
    </location>
</feature>
<reference evidence="2" key="1">
    <citation type="submission" date="2020-03" db="EMBL/GenBank/DDBJ databases">
        <title>The deep terrestrial virosphere.</title>
        <authorList>
            <person name="Holmfeldt K."/>
            <person name="Nilsson E."/>
            <person name="Simone D."/>
            <person name="Lopez-Fernandez M."/>
            <person name="Wu X."/>
            <person name="de Brujin I."/>
            <person name="Lundin D."/>
            <person name="Andersson A."/>
            <person name="Bertilsson S."/>
            <person name="Dopson M."/>
        </authorList>
    </citation>
    <scope>NUCLEOTIDE SEQUENCE</scope>
    <source>
        <strain evidence="2">MM415B02273</strain>
    </source>
</reference>